<reference evidence="1 2" key="1">
    <citation type="submission" date="2011-04" db="EMBL/GenBank/DDBJ databases">
        <authorList>
            <person name="Muzny D."/>
            <person name="Qin X."/>
            <person name="Deng J."/>
            <person name="Jiang H."/>
            <person name="Liu Y."/>
            <person name="Qu J."/>
            <person name="Song X.-Z."/>
            <person name="Zhang L."/>
            <person name="Thornton R."/>
            <person name="Coyle M."/>
            <person name="Francisco L."/>
            <person name="Jackson L."/>
            <person name="Javaid M."/>
            <person name="Korchina V."/>
            <person name="Kovar C."/>
            <person name="Mata R."/>
            <person name="Mathew T."/>
            <person name="Ngo R."/>
            <person name="Nguyen L."/>
            <person name="Nguyen N."/>
            <person name="Okwuonu G."/>
            <person name="Ongeri F."/>
            <person name="Pham C."/>
            <person name="Simmons D."/>
            <person name="Wilczek-Boney K."/>
            <person name="Hale W."/>
            <person name="Jakkamsetti A."/>
            <person name="Pham P."/>
            <person name="Ruth R."/>
            <person name="San Lucas F."/>
            <person name="Warren J."/>
            <person name="Zhang J."/>
            <person name="Zhao Z."/>
            <person name="Zhou C."/>
            <person name="Zhu D."/>
            <person name="Lee S."/>
            <person name="Bess C."/>
            <person name="Blankenburg K."/>
            <person name="Forbes L."/>
            <person name="Fu Q."/>
            <person name="Gubbala S."/>
            <person name="Hirani K."/>
            <person name="Jayaseelan J.C."/>
            <person name="Lara F."/>
            <person name="Munidasa M."/>
            <person name="Palculict T."/>
            <person name="Patil S."/>
            <person name="Pu L.-L."/>
            <person name="Saada N."/>
            <person name="Tang L."/>
            <person name="Weissenberger G."/>
            <person name="Zhu Y."/>
            <person name="Hemphill L."/>
            <person name="Shang Y."/>
            <person name="Youmans B."/>
            <person name="Ayvaz T."/>
            <person name="Ross M."/>
            <person name="Santibanez J."/>
            <person name="Aqrawi P."/>
            <person name="Gross S."/>
            <person name="Joshi V."/>
            <person name="Fowler G."/>
            <person name="Nazareth L."/>
            <person name="Reid J."/>
            <person name="Worley K."/>
            <person name="Petrosino J."/>
            <person name="Highlander S."/>
            <person name="Gibbs R."/>
        </authorList>
    </citation>
    <scope>NUCLEOTIDE SEQUENCE [LARGE SCALE GENOMIC DNA]</scope>
    <source>
        <strain evidence="1 2">DSM 3688</strain>
    </source>
</reference>
<name>F9D5G2_PREDD</name>
<sequence length="59" mass="6594">MSKDSRPFRLLCGIKNGANPWRARFFIVFLPCNISALQSTTPPHVAHSTALRDPQLCLV</sequence>
<dbReference type="AlphaFoldDB" id="F9D5G2"/>
<comment type="caution">
    <text evidence="1">The sequence shown here is derived from an EMBL/GenBank/DDBJ whole genome shotgun (WGS) entry which is preliminary data.</text>
</comment>
<protein>
    <submittedName>
        <fullName evidence="1">Uncharacterized protein</fullName>
    </submittedName>
</protein>
<organism evidence="1 2">
    <name type="scientific">Prevotella dentalis (strain ATCC 49559 / DSM 3688 / JCM 13448 / NCTC 12043 / ES 2772)</name>
    <name type="common">Mitsuokella dentalis</name>
    <dbReference type="NCBI Taxonomy" id="908937"/>
    <lineage>
        <taxon>Bacteria</taxon>
        <taxon>Pseudomonadati</taxon>
        <taxon>Bacteroidota</taxon>
        <taxon>Bacteroidia</taxon>
        <taxon>Bacteroidales</taxon>
        <taxon>Prevotellaceae</taxon>
        <taxon>Prevotella</taxon>
    </lineage>
</organism>
<dbReference type="Proteomes" id="UP000007820">
    <property type="component" value="Unassembled WGS sequence"/>
</dbReference>
<evidence type="ECO:0000313" key="1">
    <source>
        <dbReference type="EMBL" id="EGQ13114.1"/>
    </source>
</evidence>
<accession>F9D5G2</accession>
<proteinExistence type="predicted"/>
<evidence type="ECO:0000313" key="2">
    <source>
        <dbReference type="Proteomes" id="UP000007820"/>
    </source>
</evidence>
<dbReference type="EMBL" id="AFPW01000035">
    <property type="protein sequence ID" value="EGQ13114.1"/>
    <property type="molecule type" value="Genomic_DNA"/>
</dbReference>
<gene>
    <name evidence="1" type="ORF">HMPREF9136_2090</name>
</gene>